<protein>
    <submittedName>
        <fullName evidence="3">Acyl-CoA thioesterase YbgC</fullName>
        <ecNumber evidence="3">3.1.2.-</ecNumber>
    </submittedName>
</protein>
<evidence type="ECO:0000313" key="3">
    <source>
        <dbReference type="EMBL" id="QJR14467.1"/>
    </source>
</evidence>
<dbReference type="InterPro" id="IPR008272">
    <property type="entry name" value="HB-CoA_thioesterase_AS"/>
</dbReference>
<sequence>MSRIATRPALQTDLFTYTFPVRVYYENTDTGGVVYHGEYFKFLERARTEWLRHLGFGHQALARDHRVALVVTSMTVDFLKPARLDDAVDVSVKLESFSKVRCVFEQQVRREDEILVKAKVTVACVSAEGLKPVEIPEPLKRKLEASI</sequence>
<accession>A0A6M4H8X5</accession>
<dbReference type="NCBIfam" id="TIGR00051">
    <property type="entry name" value="YbgC/FadM family acyl-CoA thioesterase"/>
    <property type="match status" value="1"/>
</dbReference>
<dbReference type="InParanoid" id="A0A6M4H8X5"/>
<dbReference type="InterPro" id="IPR050563">
    <property type="entry name" value="4-hydroxybenzoyl-CoA_TE"/>
</dbReference>
<dbReference type="InterPro" id="IPR014166">
    <property type="entry name" value="Tol-Pal_acyl-CoA_thioesterase"/>
</dbReference>
<gene>
    <name evidence="3" type="primary">ybgC</name>
    <name evidence="3" type="ORF">DSM104440_01263</name>
</gene>
<dbReference type="Pfam" id="PF13279">
    <property type="entry name" value="4HBT_2"/>
    <property type="match status" value="1"/>
</dbReference>
<dbReference type="FunCoup" id="A0A6M4H8X5">
    <property type="interactions" value="207"/>
</dbReference>
<keyword evidence="2 3" id="KW-0378">Hydrolase</keyword>
<comment type="similarity">
    <text evidence="1">Belongs to the 4-hydroxybenzoyl-CoA thioesterase family.</text>
</comment>
<dbReference type="Proteomes" id="UP000503096">
    <property type="component" value="Chromosome"/>
</dbReference>
<dbReference type="InterPro" id="IPR006684">
    <property type="entry name" value="YbgC/YbaW"/>
</dbReference>
<evidence type="ECO:0000256" key="2">
    <source>
        <dbReference type="ARBA" id="ARBA00022801"/>
    </source>
</evidence>
<dbReference type="KEGG" id="upl:DSM104440_01263"/>
<dbReference type="NCBIfam" id="TIGR02799">
    <property type="entry name" value="thio_ybgC"/>
    <property type="match status" value="1"/>
</dbReference>
<dbReference type="Gene3D" id="3.10.129.10">
    <property type="entry name" value="Hotdog Thioesterase"/>
    <property type="match status" value="1"/>
</dbReference>
<dbReference type="AlphaFoldDB" id="A0A6M4H8X5"/>
<dbReference type="EMBL" id="CP053073">
    <property type="protein sequence ID" value="QJR14467.1"/>
    <property type="molecule type" value="Genomic_DNA"/>
</dbReference>
<evidence type="ECO:0000256" key="1">
    <source>
        <dbReference type="ARBA" id="ARBA00005953"/>
    </source>
</evidence>
<dbReference type="PIRSF" id="PIRSF003230">
    <property type="entry name" value="YbgC"/>
    <property type="match status" value="1"/>
</dbReference>
<dbReference type="PANTHER" id="PTHR31793:SF37">
    <property type="entry name" value="ACYL-COA THIOESTER HYDROLASE YBGC"/>
    <property type="match status" value="1"/>
</dbReference>
<dbReference type="PROSITE" id="PS01328">
    <property type="entry name" value="4HBCOA_THIOESTERASE"/>
    <property type="match status" value="1"/>
</dbReference>
<proteinExistence type="inferred from homology"/>
<dbReference type="EC" id="3.1.2.-" evidence="3"/>
<dbReference type="PANTHER" id="PTHR31793">
    <property type="entry name" value="4-HYDROXYBENZOYL-COA THIOESTERASE FAMILY MEMBER"/>
    <property type="match status" value="1"/>
</dbReference>
<reference evidence="3 4" key="1">
    <citation type="submission" date="2020-04" db="EMBL/GenBank/DDBJ databases">
        <title>Usitatibacter rugosus gen. nov., sp. nov. and Usitatibacter palustris sp. nov., novel members of Usitatibacteraceae fam. nov. within the order Nitrosomonadales isolated from soil.</title>
        <authorList>
            <person name="Huber K.J."/>
            <person name="Neumann-Schaal M."/>
            <person name="Geppert A."/>
            <person name="Luckner M."/>
            <person name="Wanner G."/>
            <person name="Overmann J."/>
        </authorList>
    </citation>
    <scope>NUCLEOTIDE SEQUENCE [LARGE SCALE GENOMIC DNA]</scope>
    <source>
        <strain evidence="3 4">Swamp67</strain>
    </source>
</reference>
<dbReference type="SUPFAM" id="SSF54637">
    <property type="entry name" value="Thioesterase/thiol ester dehydrase-isomerase"/>
    <property type="match status" value="1"/>
</dbReference>
<organism evidence="3 4">
    <name type="scientific">Usitatibacter palustris</name>
    <dbReference type="NCBI Taxonomy" id="2732487"/>
    <lineage>
        <taxon>Bacteria</taxon>
        <taxon>Pseudomonadati</taxon>
        <taxon>Pseudomonadota</taxon>
        <taxon>Betaproteobacteria</taxon>
        <taxon>Nitrosomonadales</taxon>
        <taxon>Usitatibacteraceae</taxon>
        <taxon>Usitatibacter</taxon>
    </lineage>
</organism>
<dbReference type="RefSeq" id="WP_171161214.1">
    <property type="nucleotide sequence ID" value="NZ_CP053073.1"/>
</dbReference>
<dbReference type="GO" id="GO:0047617">
    <property type="term" value="F:fatty acyl-CoA hydrolase activity"/>
    <property type="evidence" value="ECO:0007669"/>
    <property type="project" value="TreeGrafter"/>
</dbReference>
<dbReference type="CDD" id="cd00586">
    <property type="entry name" value="4HBT"/>
    <property type="match status" value="1"/>
</dbReference>
<keyword evidence="4" id="KW-1185">Reference proteome</keyword>
<name>A0A6M4H8X5_9PROT</name>
<dbReference type="FunFam" id="3.10.129.10:FF:000004">
    <property type="entry name" value="Tol-pal system-associated acyl-CoA thioesterase"/>
    <property type="match status" value="1"/>
</dbReference>
<dbReference type="InterPro" id="IPR029069">
    <property type="entry name" value="HotDog_dom_sf"/>
</dbReference>
<evidence type="ECO:0000313" key="4">
    <source>
        <dbReference type="Proteomes" id="UP000503096"/>
    </source>
</evidence>